<dbReference type="SUPFAM" id="SSF50965">
    <property type="entry name" value="Galactose oxidase, central domain"/>
    <property type="match status" value="1"/>
</dbReference>
<feature type="compositionally biased region" description="Low complexity" evidence="1">
    <location>
        <begin position="150"/>
        <end position="175"/>
    </location>
</feature>
<feature type="compositionally biased region" description="Polar residues" evidence="1">
    <location>
        <begin position="53"/>
        <end position="62"/>
    </location>
</feature>
<gene>
    <name evidence="2" type="ORF">ACHAW5_009017</name>
</gene>
<organism evidence="2 3">
    <name type="scientific">Stephanodiscus triporus</name>
    <dbReference type="NCBI Taxonomy" id="2934178"/>
    <lineage>
        <taxon>Eukaryota</taxon>
        <taxon>Sar</taxon>
        <taxon>Stramenopiles</taxon>
        <taxon>Ochrophyta</taxon>
        <taxon>Bacillariophyta</taxon>
        <taxon>Coscinodiscophyceae</taxon>
        <taxon>Thalassiosirophycidae</taxon>
        <taxon>Stephanodiscales</taxon>
        <taxon>Stephanodiscaceae</taxon>
        <taxon>Stephanodiscus</taxon>
    </lineage>
</organism>
<feature type="region of interest" description="Disordered" evidence="1">
    <location>
        <begin position="301"/>
        <end position="432"/>
    </location>
</feature>
<feature type="region of interest" description="Disordered" evidence="1">
    <location>
        <begin position="452"/>
        <end position="501"/>
    </location>
</feature>
<dbReference type="AlphaFoldDB" id="A0ABD3NM51"/>
<feature type="compositionally biased region" description="Polar residues" evidence="1">
    <location>
        <begin position="324"/>
        <end position="334"/>
    </location>
</feature>
<dbReference type="Proteomes" id="UP001530315">
    <property type="component" value="Unassembled WGS sequence"/>
</dbReference>
<name>A0ABD3NM51_9STRA</name>
<proteinExistence type="predicted"/>
<feature type="compositionally biased region" description="Acidic residues" evidence="1">
    <location>
        <begin position="265"/>
        <end position="274"/>
    </location>
</feature>
<feature type="compositionally biased region" description="Low complexity" evidence="1">
    <location>
        <begin position="367"/>
        <end position="377"/>
    </location>
</feature>
<comment type="caution">
    <text evidence="2">The sequence shown here is derived from an EMBL/GenBank/DDBJ whole genome shotgun (WGS) entry which is preliminary data.</text>
</comment>
<dbReference type="EMBL" id="JALLAZ020001329">
    <property type="protein sequence ID" value="KAL3776859.1"/>
    <property type="molecule type" value="Genomic_DNA"/>
</dbReference>
<evidence type="ECO:0000256" key="1">
    <source>
        <dbReference type="SAM" id="MobiDB-lite"/>
    </source>
</evidence>
<accession>A0ABD3NM51</accession>
<protein>
    <submittedName>
        <fullName evidence="2">Uncharacterized protein</fullName>
    </submittedName>
</protein>
<evidence type="ECO:0000313" key="2">
    <source>
        <dbReference type="EMBL" id="KAL3776859.1"/>
    </source>
</evidence>
<feature type="region of interest" description="Disordered" evidence="1">
    <location>
        <begin position="119"/>
        <end position="277"/>
    </location>
</feature>
<keyword evidence="3" id="KW-1185">Reference proteome</keyword>
<feature type="compositionally biased region" description="Low complexity" evidence="1">
    <location>
        <begin position="34"/>
        <end position="44"/>
    </location>
</feature>
<dbReference type="InterPro" id="IPR011043">
    <property type="entry name" value="Gal_Oxase/kelch_b-propeller"/>
</dbReference>
<sequence>MTSATKKKSTTESDLPDGSRVKEYVVEETNPDGSRTVTTTQVKTSKVKRTLHDGSQVTEDVSTTTTTTKRIPARGRQQQREGNVIQNAVNAVGGFALDLFGGGSSVNNKGCGAGSVLGEDECAHDPPPPEFDDVSTMAGDPSWEAATEGQRQWQQQQQQQLQSQQRQRQWQAQTQGRPNGAATKRAGTIDHRDVSIEQWGDSESLPPTSRAVAHRDHPSAFYPTSRHPNGGGPYFANEDSRRIGRAGNHNMGGSNGNGSAYAYDNYDDDADDGNESVPSANFMLYENDRLETQLPTFHRALPASVGSSKKSGGSGGGVGRTIINKLTPSLSGSNRDVRYNRSGGSHRSGGDSGQRLSPRSTPGGICQYQPPQQQQQQRGRSSTRQDKHTLDPEVVNAIELIRQRSKSPLRGRREYLPPRSPGSQQSPFLEDQQVAHQEAIAMQEQYQLEASRWRQEQYQQERPGRGSSLERPGRGASLERYGPPRHLANHNEWDDDVSDERDDCATYDGMAPRPYGPPRHLANHNEWDDDVSDERDDCATYDGMAPRPSAPRLQKNRMAMEPAPTKKGKMMQRQQSTIEKIQGKVPIIPPPTLVNHSQVLLTKDSFTTSSSAPKIVMHKTNAILTSDRYVHFYSLVQNKWVQTTSVSLQNTDDLSFALCNNTAVVGVPYDRNSRGLLTGAAYIFERDAKTQTWYQVKKIVPKKVGEFANVGYSVDISDNVVCVGVPELGAAGSITDGGCGSVYVYQRAEQYKWMPMGHLTMARNNLDPNCLAPSGGLLAPTATNFGTLVALKHKILVVSNYQPSNLGIGGETSLFVYEYDVSLKNKWRLIQTDLLSTEAHRRNFGSHVALTSNGEGIFIGCHSDVNPTEILYYKRKAQVDAYGNRTYQLQQIITLQEKCKISDFCVDSNDNFVVGTLNSNRVYVYQQMHDLATLEDQGWRLVAKVIDNNLGRQRFVNRSFRLKEALKLSLDGGIFGEENEVVDVEAERQGGCGR</sequence>
<reference evidence="2 3" key="1">
    <citation type="submission" date="2024-10" db="EMBL/GenBank/DDBJ databases">
        <title>Updated reference genomes for cyclostephanoid diatoms.</title>
        <authorList>
            <person name="Roberts W.R."/>
            <person name="Alverson A.J."/>
        </authorList>
    </citation>
    <scope>NUCLEOTIDE SEQUENCE [LARGE SCALE GENOMIC DNA]</scope>
    <source>
        <strain evidence="2 3">AJA276-08</strain>
    </source>
</reference>
<feature type="region of interest" description="Disordered" evidence="1">
    <location>
        <begin position="1"/>
        <end position="81"/>
    </location>
</feature>
<dbReference type="PANTHER" id="PTHR36220:SF1">
    <property type="entry name" value="GAMMA TUBULIN COMPLEX COMPONENT C-TERMINAL DOMAIN-CONTAINING PROTEIN"/>
    <property type="match status" value="1"/>
</dbReference>
<feature type="compositionally biased region" description="Low complexity" evidence="1">
    <location>
        <begin position="247"/>
        <end position="264"/>
    </location>
</feature>
<evidence type="ECO:0000313" key="3">
    <source>
        <dbReference type="Proteomes" id="UP001530315"/>
    </source>
</evidence>
<dbReference type="PANTHER" id="PTHR36220">
    <property type="entry name" value="UNNAMED PRODUCT"/>
    <property type="match status" value="1"/>
</dbReference>